<dbReference type="AlphaFoldDB" id="A0AB34K760"/>
<keyword evidence="3" id="KW-1185">Reference proteome</keyword>
<comment type="caution">
    <text evidence="2">The sequence shown here is derived from an EMBL/GenBank/DDBJ whole genome shotgun (WGS) entry which is preliminary data.</text>
</comment>
<dbReference type="EMBL" id="JBGBPQ010000001">
    <property type="protein sequence ID" value="KAL1529237.1"/>
    <property type="molecule type" value="Genomic_DNA"/>
</dbReference>
<evidence type="ECO:0000313" key="2">
    <source>
        <dbReference type="EMBL" id="KAL1529237.1"/>
    </source>
</evidence>
<gene>
    <name evidence="2" type="ORF">AB1Y20_000192</name>
</gene>
<reference evidence="2 3" key="1">
    <citation type="journal article" date="2024" name="Science">
        <title>Giant polyketide synthase enzymes in the biosynthesis of giant marine polyether toxins.</title>
        <authorList>
            <person name="Fallon T.R."/>
            <person name="Shende V.V."/>
            <person name="Wierzbicki I.H."/>
            <person name="Pendleton A.L."/>
            <person name="Watervoot N.F."/>
            <person name="Auber R.P."/>
            <person name="Gonzalez D.J."/>
            <person name="Wisecaver J.H."/>
            <person name="Moore B.S."/>
        </authorList>
    </citation>
    <scope>NUCLEOTIDE SEQUENCE [LARGE SCALE GENOMIC DNA]</scope>
    <source>
        <strain evidence="2 3">12B1</strain>
    </source>
</reference>
<name>A0AB34K760_PRYPA</name>
<evidence type="ECO:0000313" key="3">
    <source>
        <dbReference type="Proteomes" id="UP001515480"/>
    </source>
</evidence>
<accession>A0AB34K760</accession>
<protein>
    <submittedName>
        <fullName evidence="2">Uncharacterized protein</fullName>
    </submittedName>
</protein>
<feature type="region of interest" description="Disordered" evidence="1">
    <location>
        <begin position="1"/>
        <end position="26"/>
    </location>
</feature>
<evidence type="ECO:0000256" key="1">
    <source>
        <dbReference type="SAM" id="MobiDB-lite"/>
    </source>
</evidence>
<organism evidence="2 3">
    <name type="scientific">Prymnesium parvum</name>
    <name type="common">Toxic golden alga</name>
    <dbReference type="NCBI Taxonomy" id="97485"/>
    <lineage>
        <taxon>Eukaryota</taxon>
        <taxon>Haptista</taxon>
        <taxon>Haptophyta</taxon>
        <taxon>Prymnesiophyceae</taxon>
        <taxon>Prymnesiales</taxon>
        <taxon>Prymnesiaceae</taxon>
        <taxon>Prymnesium</taxon>
    </lineage>
</organism>
<dbReference type="Proteomes" id="UP001515480">
    <property type="component" value="Unassembled WGS sequence"/>
</dbReference>
<proteinExistence type="predicted"/>
<sequence length="98" mass="10208">MLHRQCDAASIQPPNEAGECAGNKTRRRGIGALMTSEGWAGESSSDDRLSPLPRAIPLCVSPRVIAMAPRLQPKALDALLGGGVHPSERASPQPSIAG</sequence>